<protein>
    <submittedName>
        <fullName evidence="1">Acetyltransferase</fullName>
    </submittedName>
</protein>
<name>A0ACC0CMG1_9PEZI</name>
<keyword evidence="2" id="KW-1185">Reference proteome</keyword>
<gene>
    <name evidence="1" type="ORF">F4821DRAFT_23081</name>
</gene>
<evidence type="ECO:0000313" key="2">
    <source>
        <dbReference type="Proteomes" id="UP001497680"/>
    </source>
</evidence>
<dbReference type="EMBL" id="MU394389">
    <property type="protein sequence ID" value="KAI6081658.1"/>
    <property type="molecule type" value="Genomic_DNA"/>
</dbReference>
<comment type="caution">
    <text evidence="1">The sequence shown here is derived from an EMBL/GenBank/DDBJ whole genome shotgun (WGS) entry which is preliminary data.</text>
</comment>
<sequence>MADSTASYSGLRFRIATPDDAPQLQPLVKSAYRDRGGWTTEADMLTDDRIDIDGVIGKIVTPDTVVLFITDDIGTLVACCELAKRSTDLAYLGMFAVDPHRQGSGIGNHVLAYVEAYCRRTWGAKRLEISVTWPRPELSRWYSRRGFRETGETRPFPYSDLAEGEALRDDLYFVIMEKELSTE</sequence>
<accession>A0ACC0CMG1</accession>
<proteinExistence type="predicted"/>
<reference evidence="1 2" key="1">
    <citation type="journal article" date="2022" name="New Phytol.">
        <title>Ecological generalism drives hyperdiversity of secondary metabolite gene clusters in xylarialean endophytes.</title>
        <authorList>
            <person name="Franco M.E.E."/>
            <person name="Wisecaver J.H."/>
            <person name="Arnold A.E."/>
            <person name="Ju Y.M."/>
            <person name="Slot J.C."/>
            <person name="Ahrendt S."/>
            <person name="Moore L.P."/>
            <person name="Eastman K.E."/>
            <person name="Scott K."/>
            <person name="Konkel Z."/>
            <person name="Mondo S.J."/>
            <person name="Kuo A."/>
            <person name="Hayes R.D."/>
            <person name="Haridas S."/>
            <person name="Andreopoulos B."/>
            <person name="Riley R."/>
            <person name="LaButti K."/>
            <person name="Pangilinan J."/>
            <person name="Lipzen A."/>
            <person name="Amirebrahimi M."/>
            <person name="Yan J."/>
            <person name="Adam C."/>
            <person name="Keymanesh K."/>
            <person name="Ng V."/>
            <person name="Louie K."/>
            <person name="Northen T."/>
            <person name="Drula E."/>
            <person name="Henrissat B."/>
            <person name="Hsieh H.M."/>
            <person name="Youens-Clark K."/>
            <person name="Lutzoni F."/>
            <person name="Miadlikowska J."/>
            <person name="Eastwood D.C."/>
            <person name="Hamelin R.C."/>
            <person name="Grigoriev I.V."/>
            <person name="U'Ren J.M."/>
        </authorList>
    </citation>
    <scope>NUCLEOTIDE SEQUENCE [LARGE SCALE GENOMIC DNA]</scope>
    <source>
        <strain evidence="1 2">ER1909</strain>
    </source>
</reference>
<dbReference type="Proteomes" id="UP001497680">
    <property type="component" value="Unassembled WGS sequence"/>
</dbReference>
<evidence type="ECO:0000313" key="1">
    <source>
        <dbReference type="EMBL" id="KAI6081658.1"/>
    </source>
</evidence>
<organism evidence="1 2">
    <name type="scientific">Hypoxylon rubiginosum</name>
    <dbReference type="NCBI Taxonomy" id="110542"/>
    <lineage>
        <taxon>Eukaryota</taxon>
        <taxon>Fungi</taxon>
        <taxon>Dikarya</taxon>
        <taxon>Ascomycota</taxon>
        <taxon>Pezizomycotina</taxon>
        <taxon>Sordariomycetes</taxon>
        <taxon>Xylariomycetidae</taxon>
        <taxon>Xylariales</taxon>
        <taxon>Hypoxylaceae</taxon>
        <taxon>Hypoxylon</taxon>
    </lineage>
</organism>